<organism evidence="2 3">
    <name type="scientific">Prymnesium parvum</name>
    <name type="common">Toxic golden alga</name>
    <dbReference type="NCBI Taxonomy" id="97485"/>
    <lineage>
        <taxon>Eukaryota</taxon>
        <taxon>Haptista</taxon>
        <taxon>Haptophyta</taxon>
        <taxon>Prymnesiophyceae</taxon>
        <taxon>Prymnesiales</taxon>
        <taxon>Prymnesiaceae</taxon>
        <taxon>Prymnesium</taxon>
    </lineage>
</organism>
<evidence type="ECO:0000313" key="2">
    <source>
        <dbReference type="EMBL" id="KAL1526967.1"/>
    </source>
</evidence>
<protein>
    <submittedName>
        <fullName evidence="2">Uncharacterized protein</fullName>
    </submittedName>
</protein>
<dbReference type="AlphaFoldDB" id="A0AB34K1K1"/>
<proteinExistence type="predicted"/>
<dbReference type="EMBL" id="JBGBPQ010000003">
    <property type="protein sequence ID" value="KAL1526967.1"/>
    <property type="molecule type" value="Genomic_DNA"/>
</dbReference>
<keyword evidence="3" id="KW-1185">Reference proteome</keyword>
<evidence type="ECO:0000313" key="3">
    <source>
        <dbReference type="Proteomes" id="UP001515480"/>
    </source>
</evidence>
<sequence length="220" mass="23788">MAHSHAAFEAIGLQPHLEAAQFMQSDSAAPTPPADALVAAYELLLFVSEQSLLRLKRQPAASPSLRPAIAAVISHLEAMRRETPTLGDRAAAPPVLEACAQEQLRQARARAQPTACGGEAGSSENALLRLRLLHAAAEYASRALCLHDVMAQLPQAERASASREDAEATRADIEQEILKLEEHAAAAICKDAQAWLDEAVTSDERELESELRELNCRDEE</sequence>
<evidence type="ECO:0000256" key="1">
    <source>
        <dbReference type="SAM" id="Coils"/>
    </source>
</evidence>
<comment type="caution">
    <text evidence="2">The sequence shown here is derived from an EMBL/GenBank/DDBJ whole genome shotgun (WGS) entry which is preliminary data.</text>
</comment>
<keyword evidence="1" id="KW-0175">Coiled coil</keyword>
<feature type="coiled-coil region" evidence="1">
    <location>
        <begin position="156"/>
        <end position="190"/>
    </location>
</feature>
<reference evidence="2 3" key="1">
    <citation type="journal article" date="2024" name="Science">
        <title>Giant polyketide synthase enzymes in the biosynthesis of giant marine polyether toxins.</title>
        <authorList>
            <person name="Fallon T.R."/>
            <person name="Shende V.V."/>
            <person name="Wierzbicki I.H."/>
            <person name="Pendleton A.L."/>
            <person name="Watervoot N.F."/>
            <person name="Auber R.P."/>
            <person name="Gonzalez D.J."/>
            <person name="Wisecaver J.H."/>
            <person name="Moore B.S."/>
        </authorList>
    </citation>
    <scope>NUCLEOTIDE SEQUENCE [LARGE SCALE GENOMIC DNA]</scope>
    <source>
        <strain evidence="2 3">12B1</strain>
    </source>
</reference>
<accession>A0AB34K1K1</accession>
<gene>
    <name evidence="2" type="ORF">AB1Y20_015656</name>
</gene>
<name>A0AB34K1K1_PRYPA</name>
<dbReference type="Proteomes" id="UP001515480">
    <property type="component" value="Unassembled WGS sequence"/>
</dbReference>